<dbReference type="AlphaFoldDB" id="F8AIU3"/>
<dbReference type="STRING" id="529709.PYCH_06440"/>
<keyword evidence="2" id="KW-1185">Reference proteome</keyword>
<organism evidence="1 2">
    <name type="scientific">Pyrococcus yayanosii (strain CH1 / JCM 16557)</name>
    <dbReference type="NCBI Taxonomy" id="529709"/>
    <lineage>
        <taxon>Archaea</taxon>
        <taxon>Methanobacteriati</taxon>
        <taxon>Methanobacteriota</taxon>
        <taxon>Thermococci</taxon>
        <taxon>Thermococcales</taxon>
        <taxon>Thermococcaceae</taxon>
        <taxon>Pyrococcus</taxon>
    </lineage>
</organism>
<dbReference type="InterPro" id="IPR000671">
    <property type="entry name" value="Peptidase_A31"/>
</dbReference>
<dbReference type="HOGENOM" id="CLU_099037_4_1_2"/>
<dbReference type="GO" id="GO:0008047">
    <property type="term" value="F:enzyme activator activity"/>
    <property type="evidence" value="ECO:0007669"/>
    <property type="project" value="InterPro"/>
</dbReference>
<dbReference type="eggNOG" id="arCOG04429">
    <property type="taxonomic scope" value="Archaea"/>
</dbReference>
<dbReference type="GeneID" id="10837220"/>
<dbReference type="Gene3D" id="3.40.50.1450">
    <property type="entry name" value="HybD-like"/>
    <property type="match status" value="1"/>
</dbReference>
<dbReference type="CDD" id="cd06067">
    <property type="entry name" value="H2MP_MemB-H2evol"/>
    <property type="match status" value="1"/>
</dbReference>
<dbReference type="PANTHER" id="PTHR30302">
    <property type="entry name" value="HYDROGENASE 1 MATURATION PROTEASE"/>
    <property type="match status" value="1"/>
</dbReference>
<dbReference type="OrthoDB" id="44145at2157"/>
<dbReference type="GO" id="GO:0016485">
    <property type="term" value="P:protein processing"/>
    <property type="evidence" value="ECO:0007669"/>
    <property type="project" value="TreeGrafter"/>
</dbReference>
<proteinExistence type="predicted"/>
<dbReference type="MEROPS" id="A31.003"/>
<dbReference type="InterPro" id="IPR023430">
    <property type="entry name" value="Pept_HybD-like_dom_sf"/>
</dbReference>
<dbReference type="PANTHER" id="PTHR30302:SF7">
    <property type="entry name" value="F420-NONREDUCING HYDROGENASE II"/>
    <property type="match status" value="1"/>
</dbReference>
<dbReference type="InterPro" id="IPR004420">
    <property type="entry name" value="Pept_A31_hyd_mat_HycI"/>
</dbReference>
<name>F8AIU3_PYRYC</name>
<dbReference type="Proteomes" id="UP000008386">
    <property type="component" value="Chromosome"/>
</dbReference>
<evidence type="ECO:0000313" key="2">
    <source>
        <dbReference type="Proteomes" id="UP000008386"/>
    </source>
</evidence>
<keyword evidence="1" id="KW-0645">Protease</keyword>
<gene>
    <name evidence="1" type="ordered locus">PYCH_06440</name>
</gene>
<dbReference type="GO" id="GO:0004175">
    <property type="term" value="F:endopeptidase activity"/>
    <property type="evidence" value="ECO:0007669"/>
    <property type="project" value="TreeGrafter"/>
</dbReference>
<dbReference type="SUPFAM" id="SSF53163">
    <property type="entry name" value="HybD-like"/>
    <property type="match status" value="1"/>
</dbReference>
<dbReference type="RefSeq" id="WP_013905389.1">
    <property type="nucleotide sequence ID" value="NC_015680.1"/>
</dbReference>
<accession>F8AIU3</accession>
<protein>
    <submittedName>
        <fullName evidence="1">Hydrogenase maturation protease HycI</fullName>
    </submittedName>
</protein>
<dbReference type="NCBIfam" id="TIGR00072">
    <property type="entry name" value="hydrog_prot"/>
    <property type="match status" value="1"/>
</dbReference>
<dbReference type="KEGG" id="pya:PYCH_06440"/>
<evidence type="ECO:0000313" key="1">
    <source>
        <dbReference type="EMBL" id="AEH24332.1"/>
    </source>
</evidence>
<dbReference type="EMBL" id="CP002779">
    <property type="protein sequence ID" value="AEH24332.1"/>
    <property type="molecule type" value="Genomic_DNA"/>
</dbReference>
<dbReference type="Pfam" id="PF01750">
    <property type="entry name" value="HycI"/>
    <property type="match status" value="1"/>
</dbReference>
<dbReference type="PRINTS" id="PR00446">
    <property type="entry name" value="HYDRGNUPTAKE"/>
</dbReference>
<keyword evidence="1" id="KW-0378">Hydrolase</keyword>
<sequence>MELWELLRNAGRVVICGMGNEMRGDDAFGLLVVEKLRELVKSRDILILNCGEVPESYTGKIASFKPDLVVFVDAVEFGGRHGDMIVADPEDTIGEAISTHGLPLRFLVQYLKERTGARFILIGCQPRFLGLFEEPSDVIRERAEQLARALAGALGGRSDD</sequence>
<reference evidence="1 2" key="1">
    <citation type="journal article" date="2011" name="J. Bacteriol.">
        <title>Complete genome sequence of the obligate piezophilic hyperthermophilic archaeon Pyrococcus yayanosii CH1.</title>
        <authorList>
            <person name="Jun X."/>
            <person name="Lupeng L."/>
            <person name="Minjuan X."/>
            <person name="Oger P."/>
            <person name="Fengping W."/>
            <person name="Jebbar M."/>
            <person name="Xiang X."/>
        </authorList>
    </citation>
    <scope>NUCLEOTIDE SEQUENCE [LARGE SCALE GENOMIC DNA]</scope>
    <source>
        <strain evidence="2">CH1 / JCM 16557</strain>
    </source>
</reference>